<dbReference type="PANTHER" id="PTHR21666">
    <property type="entry name" value="PEPTIDASE-RELATED"/>
    <property type="match status" value="1"/>
</dbReference>
<keyword evidence="4" id="KW-0378">Hydrolase</keyword>
<reference evidence="11 12" key="1">
    <citation type="submission" date="2020-08" db="EMBL/GenBank/DDBJ databases">
        <title>Genomic Encyclopedia of Type Strains, Phase IV (KMG-IV): sequencing the most valuable type-strain genomes for metagenomic binning, comparative biology and taxonomic classification.</title>
        <authorList>
            <person name="Goeker M."/>
        </authorList>
    </citation>
    <scope>NUCLEOTIDE SEQUENCE [LARGE SCALE GENOMIC DNA]</scope>
    <source>
        <strain evidence="11 12">DSM 102850</strain>
    </source>
</reference>
<keyword evidence="2" id="KW-0645">Protease</keyword>
<dbReference type="Proteomes" id="UP000563524">
    <property type="component" value="Unassembled WGS sequence"/>
</dbReference>
<feature type="domain" description="M23ase beta-sheet core" evidence="10">
    <location>
        <begin position="299"/>
        <end position="381"/>
    </location>
</feature>
<protein>
    <submittedName>
        <fullName evidence="11">Septal ring factor EnvC (AmiA/AmiB activator)</fullName>
    </submittedName>
</protein>
<dbReference type="EMBL" id="JACHOB010000002">
    <property type="protein sequence ID" value="MBB4658858.1"/>
    <property type="molecule type" value="Genomic_DNA"/>
</dbReference>
<keyword evidence="3" id="KW-0479">Metal-binding</keyword>
<feature type="coiled-coil region" evidence="7">
    <location>
        <begin position="148"/>
        <end position="196"/>
    </location>
</feature>
<dbReference type="CDD" id="cd12797">
    <property type="entry name" value="M23_peptidase"/>
    <property type="match status" value="1"/>
</dbReference>
<evidence type="ECO:0000256" key="5">
    <source>
        <dbReference type="ARBA" id="ARBA00022833"/>
    </source>
</evidence>
<name>A0A840I3V5_9PROT</name>
<evidence type="ECO:0000256" key="3">
    <source>
        <dbReference type="ARBA" id="ARBA00022723"/>
    </source>
</evidence>
<keyword evidence="6" id="KW-0482">Metalloprotease</keyword>
<organism evidence="11 12">
    <name type="scientific">Parvularcula dongshanensis</name>
    <dbReference type="NCBI Taxonomy" id="1173995"/>
    <lineage>
        <taxon>Bacteria</taxon>
        <taxon>Pseudomonadati</taxon>
        <taxon>Pseudomonadota</taxon>
        <taxon>Alphaproteobacteria</taxon>
        <taxon>Parvularculales</taxon>
        <taxon>Parvularculaceae</taxon>
        <taxon>Parvularcula</taxon>
    </lineage>
</organism>
<accession>A0A840I3V5</accession>
<feature type="chain" id="PRO_5032847028" evidence="9">
    <location>
        <begin position="17"/>
        <end position="390"/>
    </location>
</feature>
<dbReference type="SUPFAM" id="SSF51261">
    <property type="entry name" value="Duplicated hybrid motif"/>
    <property type="match status" value="1"/>
</dbReference>
<evidence type="ECO:0000256" key="1">
    <source>
        <dbReference type="ARBA" id="ARBA00001947"/>
    </source>
</evidence>
<comment type="caution">
    <text evidence="11">The sequence shown here is derived from an EMBL/GenBank/DDBJ whole genome shotgun (WGS) entry which is preliminary data.</text>
</comment>
<keyword evidence="5" id="KW-0862">Zinc</keyword>
<evidence type="ECO:0000313" key="11">
    <source>
        <dbReference type="EMBL" id="MBB4658858.1"/>
    </source>
</evidence>
<evidence type="ECO:0000259" key="10">
    <source>
        <dbReference type="Pfam" id="PF01551"/>
    </source>
</evidence>
<dbReference type="GO" id="GO:0046872">
    <property type="term" value="F:metal ion binding"/>
    <property type="evidence" value="ECO:0007669"/>
    <property type="project" value="UniProtKB-KW"/>
</dbReference>
<comment type="cofactor">
    <cofactor evidence="1">
        <name>Zn(2+)</name>
        <dbReference type="ChEBI" id="CHEBI:29105"/>
    </cofactor>
</comment>
<feature type="region of interest" description="Disordered" evidence="8">
    <location>
        <begin position="232"/>
        <end position="252"/>
    </location>
</feature>
<evidence type="ECO:0000313" key="12">
    <source>
        <dbReference type="Proteomes" id="UP000563524"/>
    </source>
</evidence>
<evidence type="ECO:0000256" key="7">
    <source>
        <dbReference type="SAM" id="Coils"/>
    </source>
</evidence>
<dbReference type="AlphaFoldDB" id="A0A840I3V5"/>
<feature type="signal peptide" evidence="9">
    <location>
        <begin position="1"/>
        <end position="16"/>
    </location>
</feature>
<evidence type="ECO:0000256" key="8">
    <source>
        <dbReference type="SAM" id="MobiDB-lite"/>
    </source>
</evidence>
<feature type="coiled-coil region" evidence="7">
    <location>
        <begin position="25"/>
        <end position="94"/>
    </location>
</feature>
<dbReference type="InterPro" id="IPR011055">
    <property type="entry name" value="Dup_hybrid_motif"/>
</dbReference>
<evidence type="ECO:0000256" key="9">
    <source>
        <dbReference type="SAM" id="SignalP"/>
    </source>
</evidence>
<dbReference type="GO" id="GO:0004222">
    <property type="term" value="F:metalloendopeptidase activity"/>
    <property type="evidence" value="ECO:0007669"/>
    <property type="project" value="TreeGrafter"/>
</dbReference>
<dbReference type="PANTHER" id="PTHR21666:SF288">
    <property type="entry name" value="CELL DIVISION PROTEIN YTFB"/>
    <property type="match status" value="1"/>
</dbReference>
<keyword evidence="12" id="KW-1185">Reference proteome</keyword>
<dbReference type="InterPro" id="IPR050570">
    <property type="entry name" value="Cell_wall_metabolism_enzyme"/>
</dbReference>
<keyword evidence="9" id="KW-0732">Signal</keyword>
<keyword evidence="7" id="KW-0175">Coiled coil</keyword>
<evidence type="ECO:0000256" key="6">
    <source>
        <dbReference type="ARBA" id="ARBA00023049"/>
    </source>
</evidence>
<dbReference type="Gene3D" id="2.70.70.10">
    <property type="entry name" value="Glucose Permease (Domain IIA)"/>
    <property type="match status" value="1"/>
</dbReference>
<evidence type="ECO:0000256" key="2">
    <source>
        <dbReference type="ARBA" id="ARBA00022670"/>
    </source>
</evidence>
<sequence>MRFLLVLLLLLSPAFAQDANEAERLREIEQLREEKAKDAEALRARTAAAAEALRQLQANLVRTAESLQEAEAAATAAEVALARTERERAEVAERLAGRRRAVSEVLAALQNLERTRPPALAVSPDDANRAAMAAIALSAVTPELTDEIEALKTDLARIEEIRARAQREQRALAGAEAALTERRRLLEEQLADRERRQAADVTRLRRIEREDAALAAEATTLQGLIEGISRRDEGRPVPAAPSLRPAPTDLPPPEIYAGLPDRFADARERLPLPASGRIVQRFGDTLRGGGRAQELSLVTRGGAVVTAPFGGVVKWAKPYGALGNIVILDVGDGYTLVLIGLGEFTVRRDDRVRPGEPLGYMPPAGGTLRLHLRRAGQVLDPEPWLRPGGG</sequence>
<gene>
    <name evidence="11" type="ORF">GGQ59_001372</name>
</gene>
<dbReference type="GO" id="GO:0006508">
    <property type="term" value="P:proteolysis"/>
    <property type="evidence" value="ECO:0007669"/>
    <property type="project" value="UniProtKB-KW"/>
</dbReference>
<dbReference type="Pfam" id="PF01551">
    <property type="entry name" value="Peptidase_M23"/>
    <property type="match status" value="1"/>
</dbReference>
<dbReference type="RefSeq" id="WP_183817030.1">
    <property type="nucleotide sequence ID" value="NZ_JACHOB010000002.1"/>
</dbReference>
<dbReference type="InterPro" id="IPR016047">
    <property type="entry name" value="M23ase_b-sheet_dom"/>
</dbReference>
<proteinExistence type="predicted"/>
<evidence type="ECO:0000256" key="4">
    <source>
        <dbReference type="ARBA" id="ARBA00022801"/>
    </source>
</evidence>